<dbReference type="InterPro" id="IPR000835">
    <property type="entry name" value="HTH_MarR-typ"/>
</dbReference>
<dbReference type="Gene3D" id="1.10.10.10">
    <property type="entry name" value="Winged helix-like DNA-binding domain superfamily/Winged helix DNA-binding domain"/>
    <property type="match status" value="1"/>
</dbReference>
<name>A0A6A7K9P5_9FIRM</name>
<protein>
    <submittedName>
        <fullName evidence="7">MarR family transcriptional regulator</fullName>
    </submittedName>
</protein>
<dbReference type="AlphaFoldDB" id="A0A6A7K9P5"/>
<reference evidence="7 8" key="1">
    <citation type="submission" date="2019-10" db="EMBL/GenBank/DDBJ databases">
        <title>Alkalibaculum tamaniensis sp.nov., a new alkaliphilic acetogen, isolated on methoxylated aromatics from a mud volcano.</title>
        <authorList>
            <person name="Khomyakova M.A."/>
            <person name="Merkel A.Y."/>
            <person name="Bonch-Osmolovskaya E.A."/>
            <person name="Slobodkin A.I."/>
        </authorList>
    </citation>
    <scope>NUCLEOTIDE SEQUENCE [LARGE SCALE GENOMIC DNA]</scope>
    <source>
        <strain evidence="7 8">M08DMB</strain>
    </source>
</reference>
<dbReference type="PROSITE" id="PS50995">
    <property type="entry name" value="HTH_MARR_2"/>
    <property type="match status" value="1"/>
</dbReference>
<dbReference type="Pfam" id="PF22381">
    <property type="entry name" value="Staph_reg_Sar_Rot"/>
    <property type="match status" value="1"/>
</dbReference>
<evidence type="ECO:0000256" key="5">
    <source>
        <dbReference type="ARBA" id="ARBA00023163"/>
    </source>
</evidence>
<evidence type="ECO:0000313" key="8">
    <source>
        <dbReference type="Proteomes" id="UP000440004"/>
    </source>
</evidence>
<dbReference type="Proteomes" id="UP000440004">
    <property type="component" value="Unassembled WGS sequence"/>
</dbReference>
<dbReference type="RefSeq" id="WP_152804238.1">
    <property type="nucleotide sequence ID" value="NZ_WHNX01000013.1"/>
</dbReference>
<dbReference type="InterPro" id="IPR039422">
    <property type="entry name" value="MarR/SlyA-like"/>
</dbReference>
<evidence type="ECO:0000256" key="4">
    <source>
        <dbReference type="ARBA" id="ARBA00023125"/>
    </source>
</evidence>
<organism evidence="7 8">
    <name type="scientific">Alkalibaculum sporogenes</name>
    <dbReference type="NCBI Taxonomy" id="2655001"/>
    <lineage>
        <taxon>Bacteria</taxon>
        <taxon>Bacillati</taxon>
        <taxon>Bacillota</taxon>
        <taxon>Clostridia</taxon>
        <taxon>Eubacteriales</taxon>
        <taxon>Eubacteriaceae</taxon>
        <taxon>Alkalibaculum</taxon>
    </lineage>
</organism>
<keyword evidence="4" id="KW-0238">DNA-binding</keyword>
<sequence>MNEEVLKLKNQLCFPLYACSKEVIRKYKPFLDKIGLTYTQYICMMVLWEQKTISVKNLGEHLFLDSGTLTPLLKKMEAQGLLIRKRSAEDERSVIISITKQGEQLKEQAANIPEKIGQCIDLSPEEAKSLYVLLYKVLGQIS</sequence>
<dbReference type="InterPro" id="IPR036388">
    <property type="entry name" value="WH-like_DNA-bd_sf"/>
</dbReference>
<dbReference type="GO" id="GO:0006950">
    <property type="term" value="P:response to stress"/>
    <property type="evidence" value="ECO:0007669"/>
    <property type="project" value="TreeGrafter"/>
</dbReference>
<comment type="caution">
    <text evidence="7">The sequence shown here is derived from an EMBL/GenBank/DDBJ whole genome shotgun (WGS) entry which is preliminary data.</text>
</comment>
<dbReference type="InterPro" id="IPR055166">
    <property type="entry name" value="Transc_reg_Sar_Rot_HTH"/>
</dbReference>
<gene>
    <name evidence="7" type="ORF">GC105_09805</name>
</gene>
<evidence type="ECO:0000256" key="3">
    <source>
        <dbReference type="ARBA" id="ARBA00023015"/>
    </source>
</evidence>
<dbReference type="InterPro" id="IPR036390">
    <property type="entry name" value="WH_DNA-bd_sf"/>
</dbReference>
<dbReference type="EMBL" id="WHNX01000013">
    <property type="protein sequence ID" value="MPW26085.1"/>
    <property type="molecule type" value="Genomic_DNA"/>
</dbReference>
<dbReference type="SUPFAM" id="SSF46785">
    <property type="entry name" value="Winged helix' DNA-binding domain"/>
    <property type="match status" value="1"/>
</dbReference>
<comment type="subcellular location">
    <subcellularLocation>
        <location evidence="1">Cytoplasm</location>
    </subcellularLocation>
</comment>
<dbReference type="PRINTS" id="PR00598">
    <property type="entry name" value="HTHMARR"/>
</dbReference>
<dbReference type="GO" id="GO:0005737">
    <property type="term" value="C:cytoplasm"/>
    <property type="evidence" value="ECO:0007669"/>
    <property type="project" value="UniProtKB-SubCell"/>
</dbReference>
<dbReference type="GO" id="GO:0003677">
    <property type="term" value="F:DNA binding"/>
    <property type="evidence" value="ECO:0007669"/>
    <property type="project" value="UniProtKB-KW"/>
</dbReference>
<evidence type="ECO:0000256" key="2">
    <source>
        <dbReference type="ARBA" id="ARBA00022490"/>
    </source>
</evidence>
<accession>A0A6A7K9P5</accession>
<dbReference type="SMART" id="SM00347">
    <property type="entry name" value="HTH_MARR"/>
    <property type="match status" value="1"/>
</dbReference>
<dbReference type="PANTHER" id="PTHR33164">
    <property type="entry name" value="TRANSCRIPTIONAL REGULATOR, MARR FAMILY"/>
    <property type="match status" value="1"/>
</dbReference>
<keyword evidence="5" id="KW-0804">Transcription</keyword>
<dbReference type="PANTHER" id="PTHR33164:SF5">
    <property type="entry name" value="ORGANIC HYDROPEROXIDE RESISTANCE TRANSCRIPTIONAL REGULATOR"/>
    <property type="match status" value="1"/>
</dbReference>
<dbReference type="GO" id="GO:0003700">
    <property type="term" value="F:DNA-binding transcription factor activity"/>
    <property type="evidence" value="ECO:0007669"/>
    <property type="project" value="InterPro"/>
</dbReference>
<feature type="domain" description="HTH marR-type" evidence="6">
    <location>
        <begin position="9"/>
        <end position="139"/>
    </location>
</feature>
<keyword evidence="2" id="KW-0963">Cytoplasm</keyword>
<keyword evidence="8" id="KW-1185">Reference proteome</keyword>
<proteinExistence type="predicted"/>
<evidence type="ECO:0000256" key="1">
    <source>
        <dbReference type="ARBA" id="ARBA00004496"/>
    </source>
</evidence>
<evidence type="ECO:0000313" key="7">
    <source>
        <dbReference type="EMBL" id="MPW26085.1"/>
    </source>
</evidence>
<evidence type="ECO:0000259" key="6">
    <source>
        <dbReference type="PROSITE" id="PS50995"/>
    </source>
</evidence>
<keyword evidence="3" id="KW-0805">Transcription regulation</keyword>
<dbReference type="FunFam" id="1.10.10.10:FF:000163">
    <property type="entry name" value="MarR family transcriptional regulator"/>
    <property type="match status" value="1"/>
</dbReference>